<proteinExistence type="predicted"/>
<sequence length="42" mass="4840">MNWIDAAILAALVLAACTIVREIGYHVRAARWRRIREPRSYG</sequence>
<evidence type="ECO:0000313" key="1">
    <source>
        <dbReference type="EMBL" id="KKL53867.1"/>
    </source>
</evidence>
<dbReference type="EMBL" id="LAZR01031398">
    <property type="protein sequence ID" value="KKL53867.1"/>
    <property type="molecule type" value="Genomic_DNA"/>
</dbReference>
<protein>
    <submittedName>
        <fullName evidence="1">Uncharacterized protein</fullName>
    </submittedName>
</protein>
<dbReference type="AlphaFoldDB" id="A0A0F9FS37"/>
<name>A0A0F9FS37_9ZZZZ</name>
<gene>
    <name evidence="1" type="ORF">LCGC14_2271090</name>
</gene>
<comment type="caution">
    <text evidence="1">The sequence shown here is derived from an EMBL/GenBank/DDBJ whole genome shotgun (WGS) entry which is preliminary data.</text>
</comment>
<feature type="non-terminal residue" evidence="1">
    <location>
        <position position="42"/>
    </location>
</feature>
<organism evidence="1">
    <name type="scientific">marine sediment metagenome</name>
    <dbReference type="NCBI Taxonomy" id="412755"/>
    <lineage>
        <taxon>unclassified sequences</taxon>
        <taxon>metagenomes</taxon>
        <taxon>ecological metagenomes</taxon>
    </lineage>
</organism>
<reference evidence="1" key="1">
    <citation type="journal article" date="2015" name="Nature">
        <title>Complex archaea that bridge the gap between prokaryotes and eukaryotes.</title>
        <authorList>
            <person name="Spang A."/>
            <person name="Saw J.H."/>
            <person name="Jorgensen S.L."/>
            <person name="Zaremba-Niedzwiedzka K."/>
            <person name="Martijn J."/>
            <person name="Lind A.E."/>
            <person name="van Eijk R."/>
            <person name="Schleper C."/>
            <person name="Guy L."/>
            <person name="Ettema T.J."/>
        </authorList>
    </citation>
    <scope>NUCLEOTIDE SEQUENCE</scope>
</reference>
<accession>A0A0F9FS37</accession>